<dbReference type="InterPro" id="IPR029035">
    <property type="entry name" value="DHS-like_NAD/FAD-binding_dom"/>
</dbReference>
<dbReference type="InterPro" id="IPR045229">
    <property type="entry name" value="TPP_enz"/>
</dbReference>
<name>A0ABX8V048_9BURK</name>
<dbReference type="InterPro" id="IPR012001">
    <property type="entry name" value="Thiamin_PyroP_enz_TPP-bd_dom"/>
</dbReference>
<dbReference type="EMBL" id="CP080096">
    <property type="protein sequence ID" value="QYD72972.1"/>
    <property type="molecule type" value="Genomic_DNA"/>
</dbReference>
<dbReference type="InterPro" id="IPR029061">
    <property type="entry name" value="THDP-binding"/>
</dbReference>
<dbReference type="Proteomes" id="UP000826462">
    <property type="component" value="Chromosome 2"/>
</dbReference>
<dbReference type="PROSITE" id="PS00435">
    <property type="entry name" value="PEROXIDASE_1"/>
    <property type="match status" value="1"/>
</dbReference>
<reference evidence="7 8" key="1">
    <citation type="submission" date="2021-07" db="EMBL/GenBank/DDBJ databases">
        <title>Paraburkholderia edwinii protects Aspergillus sp. from phenazines by acting as a toxin sponge.</title>
        <authorList>
            <person name="Dahlstrom K.M."/>
            <person name="Newman D.K."/>
        </authorList>
    </citation>
    <scope>NUCLEOTIDE SEQUENCE [LARGE SCALE GENOMIC DNA]</scope>
    <source>
        <strain evidence="7 8">Pe01</strain>
    </source>
</reference>
<evidence type="ECO:0000256" key="2">
    <source>
        <dbReference type="ARBA" id="ARBA00023052"/>
    </source>
</evidence>
<dbReference type="PANTHER" id="PTHR18968">
    <property type="entry name" value="THIAMINE PYROPHOSPHATE ENZYMES"/>
    <property type="match status" value="1"/>
</dbReference>
<dbReference type="Gene3D" id="3.40.50.970">
    <property type="match status" value="2"/>
</dbReference>
<protein>
    <submittedName>
        <fullName evidence="7">Thiamine pyrophosphate-binding protein</fullName>
    </submittedName>
</protein>
<evidence type="ECO:0000313" key="8">
    <source>
        <dbReference type="Proteomes" id="UP000826462"/>
    </source>
</evidence>
<dbReference type="RefSeq" id="WP_219802474.1">
    <property type="nucleotide sequence ID" value="NZ_CP080096.1"/>
</dbReference>
<accession>A0ABX8V048</accession>
<evidence type="ECO:0000313" key="7">
    <source>
        <dbReference type="EMBL" id="QYD72972.1"/>
    </source>
</evidence>
<dbReference type="Gene3D" id="3.40.50.1220">
    <property type="entry name" value="TPP-binding domain"/>
    <property type="match status" value="1"/>
</dbReference>
<gene>
    <name evidence="7" type="ORF">KZJ38_25170</name>
</gene>
<dbReference type="SUPFAM" id="SSF52518">
    <property type="entry name" value="Thiamin diphosphate-binding fold (THDP-binding)"/>
    <property type="match status" value="2"/>
</dbReference>
<feature type="domain" description="Thiamine pyrophosphate enzyme central" evidence="4">
    <location>
        <begin position="214"/>
        <end position="338"/>
    </location>
</feature>
<dbReference type="Pfam" id="PF02776">
    <property type="entry name" value="TPP_enzyme_N"/>
    <property type="match status" value="1"/>
</dbReference>
<dbReference type="CDD" id="cd07035">
    <property type="entry name" value="TPP_PYR_POX_like"/>
    <property type="match status" value="1"/>
</dbReference>
<feature type="domain" description="Thiamine pyrophosphate enzyme N-terminal TPP-binding" evidence="6">
    <location>
        <begin position="16"/>
        <end position="118"/>
    </location>
</feature>
<dbReference type="SUPFAM" id="SSF52467">
    <property type="entry name" value="DHS-like NAD/FAD-binding domain"/>
    <property type="match status" value="1"/>
</dbReference>
<evidence type="ECO:0000256" key="1">
    <source>
        <dbReference type="ARBA" id="ARBA00007812"/>
    </source>
</evidence>
<dbReference type="InterPro" id="IPR012000">
    <property type="entry name" value="Thiamin_PyroP_enz_cen_dom"/>
</dbReference>
<proteinExistence type="inferred from homology"/>
<evidence type="ECO:0000259" key="5">
    <source>
        <dbReference type="Pfam" id="PF02775"/>
    </source>
</evidence>
<dbReference type="Pfam" id="PF02775">
    <property type="entry name" value="TPP_enzyme_C"/>
    <property type="match status" value="1"/>
</dbReference>
<dbReference type="PANTHER" id="PTHR18968:SF133">
    <property type="entry name" value="BENZOYLFORMATE DECARBOXYLASE"/>
    <property type="match status" value="1"/>
</dbReference>
<dbReference type="CDD" id="cd02002">
    <property type="entry name" value="TPP_BFDC"/>
    <property type="match status" value="1"/>
</dbReference>
<dbReference type="InterPro" id="IPR011766">
    <property type="entry name" value="TPP_enzyme_TPP-bd"/>
</dbReference>
<dbReference type="InterPro" id="IPR019793">
    <property type="entry name" value="Peroxidases_heam-ligand_BS"/>
</dbReference>
<sequence length="565" mass="60378">MTSISTLNPLSAIERRGADLFVEVLQNEGVRHIFGNPGTTELPLLDALADSAGIDYVLGLHEASVVAMADGYAQASGRPGFVNLHTAGGLGNAMGAILNAKMANTPLVVTAGQQDTRHGVTDPLLHGDLVGIARPNVKWAEEIHHPEHIPMLLRRALQDCRTGPAGPVFLSLPIDTMERRTTMDVGEASRIERASVASALDQLAAELAQVTPGRLALVVGEEVFSADASGEAVTLAEVLGAPVFGASWPGRIPFPTAHPQWRGSLPPKASDMRERLAPFDAVLLLGGHSLISYPYSEGPAVPAHCRLFQLTGDGHQLGRVHGTALGLVGDLRLSLSALLPMFERKLLPQTTEAIARLREAAARERDARRAEVVDRSAREFDAQTTTPFVAAFEAIRAIGPDLPIVDEAPVSIAHVRACLDSASARQYVFTRSAILGWGMPAAVGTSLGLDRSPVVCLVGDGSSMYSPQALWTAAHERVPVTFIVFNNREYNILKNNVRARTQYRGTGTNRFIGMDLTDPAIDFVRLAASLGVRARRIERAGDIAAAVEDGIRSGLPNLIEVPISR</sequence>
<keyword evidence="2 3" id="KW-0786">Thiamine pyrophosphate</keyword>
<keyword evidence="8" id="KW-1185">Reference proteome</keyword>
<organism evidence="7 8">
    <name type="scientific">Paraburkholderia edwinii</name>
    <dbReference type="NCBI Taxonomy" id="2861782"/>
    <lineage>
        <taxon>Bacteria</taxon>
        <taxon>Pseudomonadati</taxon>
        <taxon>Pseudomonadota</taxon>
        <taxon>Betaproteobacteria</taxon>
        <taxon>Burkholderiales</taxon>
        <taxon>Burkholderiaceae</taxon>
        <taxon>Paraburkholderia</taxon>
    </lineage>
</organism>
<evidence type="ECO:0000259" key="6">
    <source>
        <dbReference type="Pfam" id="PF02776"/>
    </source>
</evidence>
<evidence type="ECO:0000256" key="3">
    <source>
        <dbReference type="RuleBase" id="RU362132"/>
    </source>
</evidence>
<evidence type="ECO:0000259" key="4">
    <source>
        <dbReference type="Pfam" id="PF00205"/>
    </source>
</evidence>
<comment type="similarity">
    <text evidence="1 3">Belongs to the TPP enzyme family.</text>
</comment>
<dbReference type="Pfam" id="PF00205">
    <property type="entry name" value="TPP_enzyme_M"/>
    <property type="match status" value="1"/>
</dbReference>
<feature type="domain" description="Thiamine pyrophosphate enzyme TPP-binding" evidence="5">
    <location>
        <begin position="423"/>
        <end position="561"/>
    </location>
</feature>